<organism evidence="1 2">
    <name type="scientific">Roseibium aggregatum</name>
    <dbReference type="NCBI Taxonomy" id="187304"/>
    <lineage>
        <taxon>Bacteria</taxon>
        <taxon>Pseudomonadati</taxon>
        <taxon>Pseudomonadota</taxon>
        <taxon>Alphaproteobacteria</taxon>
        <taxon>Hyphomicrobiales</taxon>
        <taxon>Stappiaceae</taxon>
        <taxon>Roseibium</taxon>
    </lineage>
</organism>
<reference evidence="1" key="1">
    <citation type="submission" date="2020-12" db="EMBL/GenBank/DDBJ databases">
        <title>Oil enriched cultivation method for isolating marine PHA-producing bacteria.</title>
        <authorList>
            <person name="Zheng W."/>
            <person name="Yu S."/>
            <person name="Huang Y."/>
        </authorList>
    </citation>
    <scope>NUCLEOTIDE SEQUENCE</scope>
    <source>
        <strain evidence="1">SY-2-12</strain>
    </source>
</reference>
<dbReference type="AlphaFoldDB" id="A0A939ECW5"/>
<protein>
    <submittedName>
        <fullName evidence="1">DUF1413 domain-containing protein</fullName>
    </submittedName>
</protein>
<comment type="caution">
    <text evidence="1">The sequence shown here is derived from an EMBL/GenBank/DDBJ whole genome shotgun (WGS) entry which is preliminary data.</text>
</comment>
<name>A0A939ECW5_9HYPH</name>
<proteinExistence type="predicted"/>
<evidence type="ECO:0000313" key="2">
    <source>
        <dbReference type="Proteomes" id="UP000664096"/>
    </source>
</evidence>
<dbReference type="EMBL" id="JAEKJZ010000001">
    <property type="protein sequence ID" value="MBN9670850.1"/>
    <property type="molecule type" value="Genomic_DNA"/>
</dbReference>
<gene>
    <name evidence="1" type="ORF">JF539_10930</name>
</gene>
<sequence>MRPELKNRFAETLAHRSPGTFHFREIYGPDWEDLSIGDRVKLGNVFLRMVRNATFPDVRDTGQKNAGGRIYVKTG</sequence>
<dbReference type="Proteomes" id="UP000664096">
    <property type="component" value="Unassembled WGS sequence"/>
</dbReference>
<dbReference type="Pfam" id="PF07205">
    <property type="entry name" value="DUF1413"/>
    <property type="match status" value="1"/>
</dbReference>
<accession>A0A939ECW5</accession>
<dbReference type="RefSeq" id="WP_207140419.1">
    <property type="nucleotide sequence ID" value="NZ_JAEKJZ010000001.1"/>
</dbReference>
<dbReference type="InterPro" id="IPR010813">
    <property type="entry name" value="DUF1413"/>
</dbReference>
<evidence type="ECO:0000313" key="1">
    <source>
        <dbReference type="EMBL" id="MBN9670850.1"/>
    </source>
</evidence>